<dbReference type="AlphaFoldDB" id="A0A3C1KJX7"/>
<dbReference type="InterPro" id="IPR005101">
    <property type="entry name" value="Cryptochr/Photolyase_FAD-bd"/>
</dbReference>
<name>A0A3C1KJX7_9GAMM</name>
<dbReference type="STRING" id="1121937.GCA_000423125_00036"/>
<proteinExistence type="inferred from homology"/>
<dbReference type="SUPFAM" id="SSF48173">
    <property type="entry name" value="Cryptochrome/photolyase FAD-binding domain"/>
    <property type="match status" value="1"/>
</dbReference>
<dbReference type="GO" id="GO:0009416">
    <property type="term" value="P:response to light stimulus"/>
    <property type="evidence" value="ECO:0007669"/>
    <property type="project" value="TreeGrafter"/>
</dbReference>
<feature type="site" description="Electron transfer via tryptophanyl radical" evidence="13">
    <location>
        <position position="112"/>
    </location>
</feature>
<dbReference type="Pfam" id="PF03441">
    <property type="entry name" value="FAD_binding_7"/>
    <property type="match status" value="1"/>
</dbReference>
<feature type="domain" description="Cryptochrome/DNA photolyase FAD-binding" evidence="15">
    <location>
        <begin position="2"/>
        <end position="201"/>
    </location>
</feature>
<sequence>KFLAELGWREFSYHLLFHFPNIEHAPFKSQFENFPWLGNETLLRAWQQGQTGYPVVDAGMRELWHTGYMHNRIRMVTASFLTKHLLTHWRTGERWFWDTLVDADPASNTASWQWAAGSGADAAPYFRIFNPVTQGQKFDADGVYVRRWVPELAALPDRYLHRPWEAPSAVLEEAGLSLGSDYPQPIVDHREAREAALAAYQEIRKG</sequence>
<dbReference type="InterPro" id="IPR018394">
    <property type="entry name" value="DNA_photolyase_1_CS_C"/>
</dbReference>
<evidence type="ECO:0000256" key="4">
    <source>
        <dbReference type="ARBA" id="ARBA00014046"/>
    </source>
</evidence>
<dbReference type="PROSITE" id="PS00394">
    <property type="entry name" value="DNA_PHOTOLYASES_1_1"/>
    <property type="match status" value="1"/>
</dbReference>
<feature type="binding site" evidence="12">
    <location>
        <position position="2"/>
    </location>
    <ligand>
        <name>FAD</name>
        <dbReference type="ChEBI" id="CHEBI:57692"/>
    </ligand>
</feature>
<evidence type="ECO:0000256" key="2">
    <source>
        <dbReference type="ARBA" id="ARBA00005862"/>
    </source>
</evidence>
<comment type="similarity">
    <text evidence="14">Belongs to the DNA photolyase family.</text>
</comment>
<dbReference type="EMBL" id="DMND01000051">
    <property type="protein sequence ID" value="HAN26664.1"/>
    <property type="molecule type" value="Genomic_DNA"/>
</dbReference>
<comment type="function">
    <text evidence="10">Involved in repair of UV radiation-induced DNA damage. Catalyzes the light-dependent monomerization (300-600 nm) of cyclobutyl pyrimidine dimers (in cis-syn configuration), which are formed between adjacent bases on the same DNA strand upon exposure to ultraviolet radiation.</text>
</comment>
<evidence type="ECO:0000259" key="15">
    <source>
        <dbReference type="Pfam" id="PF03441"/>
    </source>
</evidence>
<feature type="site" description="Electron transfer via tryptophanyl radical" evidence="13">
    <location>
        <position position="36"/>
    </location>
</feature>
<keyword evidence="7 14" id="KW-0157">Chromophore</keyword>
<evidence type="ECO:0000256" key="9">
    <source>
        <dbReference type="ARBA" id="ARBA00033999"/>
    </source>
</evidence>
<evidence type="ECO:0000256" key="11">
    <source>
        <dbReference type="ARBA" id="ARBA00083107"/>
    </source>
</evidence>
<comment type="catalytic activity">
    <reaction evidence="9">
        <text>cyclobutadipyrimidine (in DNA) = 2 pyrimidine residues (in DNA).</text>
        <dbReference type="EC" id="4.1.99.3"/>
    </reaction>
</comment>
<evidence type="ECO:0000256" key="10">
    <source>
        <dbReference type="ARBA" id="ARBA00059220"/>
    </source>
</evidence>
<dbReference type="FunFam" id="1.10.579.10:FF:000003">
    <property type="entry name" value="Deoxyribodipyrimidine photo-lyase"/>
    <property type="match status" value="1"/>
</dbReference>
<evidence type="ECO:0000256" key="3">
    <source>
        <dbReference type="ARBA" id="ARBA00013149"/>
    </source>
</evidence>
<dbReference type="Gene3D" id="1.10.579.10">
    <property type="entry name" value="DNA Cyclobutane Dipyrimidine Photolyase, subunit A, domain 3"/>
    <property type="match status" value="1"/>
</dbReference>
<keyword evidence="16" id="KW-0456">Lyase</keyword>
<keyword evidence="5 12" id="KW-0285">Flavoprotein</keyword>
<dbReference type="PANTHER" id="PTHR11455">
    <property type="entry name" value="CRYPTOCHROME"/>
    <property type="match status" value="1"/>
</dbReference>
<dbReference type="PRINTS" id="PR00147">
    <property type="entry name" value="DNAPHOTLYASE"/>
</dbReference>
<dbReference type="EC" id="4.1.99.3" evidence="3"/>
<dbReference type="PANTHER" id="PTHR11455:SF9">
    <property type="entry name" value="CRYPTOCHROME CIRCADIAN CLOCK 5 ISOFORM X1"/>
    <property type="match status" value="1"/>
</dbReference>
<dbReference type="InterPro" id="IPR036134">
    <property type="entry name" value="Crypto/Photolyase_FAD-like_sf"/>
</dbReference>
<comment type="cofactor">
    <cofactor evidence="12">
        <name>FAD</name>
        <dbReference type="ChEBI" id="CHEBI:57692"/>
    </cofactor>
    <text evidence="12">Binds 1 FAD per subunit.</text>
</comment>
<comment type="cofactor">
    <cofactor evidence="1">
        <name>(6R)-5,10-methylene-5,6,7,8-tetrahydrofolate</name>
        <dbReference type="ChEBI" id="CHEBI:15636"/>
    </cofactor>
</comment>
<dbReference type="GO" id="GO:0003677">
    <property type="term" value="F:DNA binding"/>
    <property type="evidence" value="ECO:0007669"/>
    <property type="project" value="TreeGrafter"/>
</dbReference>
<feature type="binding site" evidence="12">
    <location>
        <begin position="102"/>
        <end position="104"/>
    </location>
    <ligand>
        <name>FAD</name>
        <dbReference type="ChEBI" id="CHEBI:57692"/>
    </ligand>
</feature>
<evidence type="ECO:0000313" key="17">
    <source>
        <dbReference type="Proteomes" id="UP000259273"/>
    </source>
</evidence>
<evidence type="ECO:0000256" key="7">
    <source>
        <dbReference type="ARBA" id="ARBA00022991"/>
    </source>
</evidence>
<dbReference type="Proteomes" id="UP000259273">
    <property type="component" value="Unassembled WGS sequence"/>
</dbReference>
<evidence type="ECO:0000256" key="1">
    <source>
        <dbReference type="ARBA" id="ARBA00001932"/>
    </source>
</evidence>
<protein>
    <recommendedName>
        <fullName evidence="4">Deoxyribodipyrimidine photo-lyase</fullName>
        <ecNumber evidence="3">4.1.99.3</ecNumber>
    </recommendedName>
    <alternativeName>
        <fullName evidence="8">DNA photolyase</fullName>
    </alternativeName>
    <alternativeName>
        <fullName evidence="11">Photoreactivating enzyme</fullName>
    </alternativeName>
</protein>
<dbReference type="GO" id="GO:0000719">
    <property type="term" value="P:photoreactive repair"/>
    <property type="evidence" value="ECO:0007669"/>
    <property type="project" value="UniProtKB-ARBA"/>
</dbReference>
<evidence type="ECO:0000256" key="12">
    <source>
        <dbReference type="PIRSR" id="PIRSR602081-1"/>
    </source>
</evidence>
<accession>A0A3C1KJX7</accession>
<feature type="non-terminal residue" evidence="16">
    <location>
        <position position="1"/>
    </location>
</feature>
<comment type="similarity">
    <text evidence="2">Belongs to the DNA photolyase class-1 family.</text>
</comment>
<comment type="caution">
    <text evidence="16">The sequence shown here is derived from an EMBL/GenBank/DDBJ whole genome shotgun (WGS) entry which is preliminary data.</text>
</comment>
<evidence type="ECO:0000256" key="5">
    <source>
        <dbReference type="ARBA" id="ARBA00022630"/>
    </source>
</evidence>
<evidence type="ECO:0000256" key="14">
    <source>
        <dbReference type="RuleBase" id="RU004182"/>
    </source>
</evidence>
<gene>
    <name evidence="16" type="ORF">DCP75_02875</name>
</gene>
<evidence type="ECO:0000256" key="13">
    <source>
        <dbReference type="PIRSR" id="PIRSR602081-2"/>
    </source>
</evidence>
<evidence type="ECO:0000313" key="16">
    <source>
        <dbReference type="EMBL" id="HAN26664.1"/>
    </source>
</evidence>
<dbReference type="InterPro" id="IPR002081">
    <property type="entry name" value="Cryptochrome/DNA_photolyase_1"/>
</dbReference>
<feature type="site" description="Electron transfer via tryptophanyl radical" evidence="13">
    <location>
        <position position="89"/>
    </location>
</feature>
<evidence type="ECO:0000256" key="6">
    <source>
        <dbReference type="ARBA" id="ARBA00022827"/>
    </source>
</evidence>
<keyword evidence="6 12" id="KW-0274">FAD</keyword>
<organism evidence="16 17">
    <name type="scientific">Haliea salexigens</name>
    <dbReference type="NCBI Taxonomy" id="287487"/>
    <lineage>
        <taxon>Bacteria</taxon>
        <taxon>Pseudomonadati</taxon>
        <taxon>Pseudomonadota</taxon>
        <taxon>Gammaproteobacteria</taxon>
        <taxon>Cellvibrionales</taxon>
        <taxon>Halieaceae</taxon>
        <taxon>Haliea</taxon>
    </lineage>
</organism>
<evidence type="ECO:0000256" key="8">
    <source>
        <dbReference type="ARBA" id="ARBA00031671"/>
    </source>
</evidence>
<dbReference type="GO" id="GO:0071949">
    <property type="term" value="F:FAD binding"/>
    <property type="evidence" value="ECO:0007669"/>
    <property type="project" value="TreeGrafter"/>
</dbReference>
<dbReference type="GO" id="GO:0003904">
    <property type="term" value="F:deoxyribodipyrimidine photo-lyase activity"/>
    <property type="evidence" value="ECO:0007669"/>
    <property type="project" value="UniProtKB-EC"/>
</dbReference>
<dbReference type="PROSITE" id="PS00691">
    <property type="entry name" value="DNA_PHOTOLYASES_1_2"/>
    <property type="match status" value="1"/>
</dbReference>
<reference evidence="16 17" key="1">
    <citation type="journal article" date="2018" name="Nat. Biotechnol.">
        <title>A standardized bacterial taxonomy based on genome phylogeny substantially revises the tree of life.</title>
        <authorList>
            <person name="Parks D.H."/>
            <person name="Chuvochina M."/>
            <person name="Waite D.W."/>
            <person name="Rinke C."/>
            <person name="Skarshewski A."/>
            <person name="Chaumeil P.A."/>
            <person name="Hugenholtz P."/>
        </authorList>
    </citation>
    <scope>NUCLEOTIDE SEQUENCE [LARGE SCALE GENOMIC DNA]</scope>
    <source>
        <strain evidence="16">UBA9158</strain>
    </source>
</reference>